<accession>A0ABW4BYF3</accession>
<keyword evidence="2" id="KW-1133">Transmembrane helix</keyword>
<reference evidence="5" key="1">
    <citation type="journal article" date="2019" name="Int. J. Syst. Evol. Microbiol.">
        <title>The Global Catalogue of Microorganisms (GCM) 10K type strain sequencing project: providing services to taxonomists for standard genome sequencing and annotation.</title>
        <authorList>
            <consortium name="The Broad Institute Genomics Platform"/>
            <consortium name="The Broad Institute Genome Sequencing Center for Infectious Disease"/>
            <person name="Wu L."/>
            <person name="Ma J."/>
        </authorList>
    </citation>
    <scope>NUCLEOTIDE SEQUENCE [LARGE SCALE GENOMIC DNA]</scope>
    <source>
        <strain evidence="5">CCM 8931</strain>
    </source>
</reference>
<name>A0ABW4BYF3_9LACO</name>
<evidence type="ECO:0000256" key="1">
    <source>
        <dbReference type="ARBA" id="ARBA00023125"/>
    </source>
</evidence>
<evidence type="ECO:0000256" key="2">
    <source>
        <dbReference type="SAM" id="Phobius"/>
    </source>
</evidence>
<dbReference type="EMBL" id="JBHTOJ010000006">
    <property type="protein sequence ID" value="MFD1419645.1"/>
    <property type="molecule type" value="Genomic_DNA"/>
</dbReference>
<keyword evidence="5" id="KW-1185">Reference proteome</keyword>
<dbReference type="Pfam" id="PF01381">
    <property type="entry name" value="HTH_3"/>
    <property type="match status" value="1"/>
</dbReference>
<dbReference type="SUPFAM" id="SSF47413">
    <property type="entry name" value="lambda repressor-like DNA-binding domains"/>
    <property type="match status" value="1"/>
</dbReference>
<dbReference type="InterPro" id="IPR001387">
    <property type="entry name" value="Cro/C1-type_HTH"/>
</dbReference>
<evidence type="ECO:0000313" key="5">
    <source>
        <dbReference type="Proteomes" id="UP001597188"/>
    </source>
</evidence>
<gene>
    <name evidence="4" type="ORF">ACFQ5L_01575</name>
</gene>
<dbReference type="InterPro" id="IPR010982">
    <property type="entry name" value="Lambda_DNA-bd_dom_sf"/>
</dbReference>
<organism evidence="4 5">
    <name type="scientific">Lactiplantibacillus songbeiensis</name>
    <dbReference type="NCBI Taxonomy" id="2559920"/>
    <lineage>
        <taxon>Bacteria</taxon>
        <taxon>Bacillati</taxon>
        <taxon>Bacillota</taxon>
        <taxon>Bacilli</taxon>
        <taxon>Lactobacillales</taxon>
        <taxon>Lactobacillaceae</taxon>
        <taxon>Lactiplantibacillus</taxon>
    </lineage>
</organism>
<comment type="caution">
    <text evidence="4">The sequence shown here is derived from an EMBL/GenBank/DDBJ whole genome shotgun (WGS) entry which is preliminary data.</text>
</comment>
<dbReference type="PANTHER" id="PTHR46558:SF4">
    <property type="entry name" value="DNA-BIDING PHAGE PROTEIN"/>
    <property type="match status" value="1"/>
</dbReference>
<dbReference type="SMART" id="SM00530">
    <property type="entry name" value="HTH_XRE"/>
    <property type="match status" value="1"/>
</dbReference>
<dbReference type="CDD" id="cd00093">
    <property type="entry name" value="HTH_XRE"/>
    <property type="match status" value="1"/>
</dbReference>
<feature type="domain" description="HTH cro/C1-type" evidence="3">
    <location>
        <begin position="7"/>
        <end position="61"/>
    </location>
</feature>
<feature type="transmembrane region" description="Helical" evidence="2">
    <location>
        <begin position="83"/>
        <end position="100"/>
    </location>
</feature>
<proteinExistence type="predicted"/>
<evidence type="ECO:0000313" key="4">
    <source>
        <dbReference type="EMBL" id="MFD1419645.1"/>
    </source>
</evidence>
<protein>
    <submittedName>
        <fullName evidence="4">Helix-turn-helix domain-containing protein</fullName>
    </submittedName>
</protein>
<dbReference type="Proteomes" id="UP001597188">
    <property type="component" value="Unassembled WGS sequence"/>
</dbReference>
<dbReference type="PANTHER" id="PTHR46558">
    <property type="entry name" value="TRACRIPTIONAL REGULATORY PROTEIN-RELATED-RELATED"/>
    <property type="match status" value="1"/>
</dbReference>
<evidence type="ECO:0000259" key="3">
    <source>
        <dbReference type="PROSITE" id="PS50943"/>
    </source>
</evidence>
<keyword evidence="2" id="KW-0812">Transmembrane</keyword>
<dbReference type="Gene3D" id="1.10.260.40">
    <property type="entry name" value="lambda repressor-like DNA-binding domains"/>
    <property type="match status" value="1"/>
</dbReference>
<keyword evidence="2" id="KW-0472">Membrane</keyword>
<dbReference type="PROSITE" id="PS50943">
    <property type="entry name" value="HTH_CROC1"/>
    <property type="match status" value="1"/>
</dbReference>
<dbReference type="RefSeq" id="WP_171001646.1">
    <property type="nucleotide sequence ID" value="NZ_BJDL01000039.1"/>
</dbReference>
<keyword evidence="1" id="KW-0238">DNA-binding</keyword>
<sequence length="258" mass="29905">MRLQEMLKQQRLQNHYTQAQLAQKLFVSTQAVSKWERGQTVPTIDNLLALSDLYNLSLDELVQGSPFFKKPYVVGHRYRRSHVLALMAGWLLLSILLSGFDFKNWSILTMVLIFAAGYLLPILTKDYWIIEQDRIVVRHYAHGWIFKKLLEKDPHLKTIPYQTMAQVTIKYQTRERIRPFDFGSDSFKLLIVTTSGQHWALDFGSQVRDFLPQFVTYLQRQGVSVNDDDHIVDLLLRGESLYNHFNAGKVGATKSSRG</sequence>
<feature type="transmembrane region" description="Helical" evidence="2">
    <location>
        <begin position="106"/>
        <end position="124"/>
    </location>
</feature>